<proteinExistence type="predicted"/>
<evidence type="ECO:0000313" key="1">
    <source>
        <dbReference type="EMBL" id="CAG6688351.1"/>
    </source>
</evidence>
<protein>
    <submittedName>
        <fullName evidence="1">Uncharacterized protein</fullName>
    </submittedName>
</protein>
<name>A0A8D8TJW0_9HEMI</name>
<organism evidence="1">
    <name type="scientific">Cacopsylla melanoneura</name>
    <dbReference type="NCBI Taxonomy" id="428564"/>
    <lineage>
        <taxon>Eukaryota</taxon>
        <taxon>Metazoa</taxon>
        <taxon>Ecdysozoa</taxon>
        <taxon>Arthropoda</taxon>
        <taxon>Hexapoda</taxon>
        <taxon>Insecta</taxon>
        <taxon>Pterygota</taxon>
        <taxon>Neoptera</taxon>
        <taxon>Paraneoptera</taxon>
        <taxon>Hemiptera</taxon>
        <taxon>Sternorrhyncha</taxon>
        <taxon>Psylloidea</taxon>
        <taxon>Psyllidae</taxon>
        <taxon>Psyllinae</taxon>
        <taxon>Cacopsylla</taxon>
    </lineage>
</organism>
<dbReference type="EMBL" id="HBUF01589477">
    <property type="protein sequence ID" value="CAG6772860.1"/>
    <property type="molecule type" value="Transcribed_RNA"/>
</dbReference>
<sequence>MGDRTVTAGIPIPNWMKSRLNDKYNLDDSAFSPPGEDDGFFSIPYSKLNKSSTDFTTLKDNTDETKFVSITKALHLDSTSANNNDYTKHTVPCQKYMGGMCDPAPTVNKSYGTDDGFKGEASQCGQSIVAVAEQMVRTNQFYNGRASDDTFNSNSGLPNDKYIRTRRNSRSLPTSPLSRRKNPFFTPPILAHVNYDGSADSLASSHEVPKYVAPAAARAAAKLRDASPSRGLRAKPTELREINFWAPTSM</sequence>
<reference evidence="1" key="1">
    <citation type="submission" date="2021-05" db="EMBL/GenBank/DDBJ databases">
        <authorList>
            <person name="Alioto T."/>
            <person name="Alioto T."/>
            <person name="Gomez Garrido J."/>
        </authorList>
    </citation>
    <scope>NUCLEOTIDE SEQUENCE</scope>
</reference>
<accession>A0A8D8TJW0</accession>
<dbReference type="AlphaFoldDB" id="A0A8D8TJW0"/>
<dbReference type="EMBL" id="HBUF01286331">
    <property type="protein sequence ID" value="CAG6688351.1"/>
    <property type="molecule type" value="Transcribed_RNA"/>
</dbReference>